<evidence type="ECO:0000313" key="2">
    <source>
        <dbReference type="EMBL" id="RUO81121.1"/>
    </source>
</evidence>
<organism evidence="2 3">
    <name type="scientific">Idiomarina tyrosinivorans</name>
    <dbReference type="NCBI Taxonomy" id="1445662"/>
    <lineage>
        <taxon>Bacteria</taxon>
        <taxon>Pseudomonadati</taxon>
        <taxon>Pseudomonadota</taxon>
        <taxon>Gammaproteobacteria</taxon>
        <taxon>Alteromonadales</taxon>
        <taxon>Idiomarinaceae</taxon>
        <taxon>Idiomarina</taxon>
    </lineage>
</organism>
<evidence type="ECO:0000256" key="1">
    <source>
        <dbReference type="SAM" id="Phobius"/>
    </source>
</evidence>
<keyword evidence="3" id="KW-1185">Reference proteome</keyword>
<dbReference type="OrthoDB" id="6401986at2"/>
<accession>A0A432ZTF8</accession>
<keyword evidence="1" id="KW-0812">Transmembrane</keyword>
<reference evidence="2 3" key="1">
    <citation type="journal article" date="2011" name="Front. Microbiol.">
        <title>Genomic signatures of strain selection and enhancement in Bacillus atrophaeus var. globigii, a historical biowarfare simulant.</title>
        <authorList>
            <person name="Gibbons H.S."/>
            <person name="Broomall S.M."/>
            <person name="McNew L.A."/>
            <person name="Daligault H."/>
            <person name="Chapman C."/>
            <person name="Bruce D."/>
            <person name="Karavis M."/>
            <person name="Krepps M."/>
            <person name="McGregor P.A."/>
            <person name="Hong C."/>
            <person name="Park K.H."/>
            <person name="Akmal A."/>
            <person name="Feldman A."/>
            <person name="Lin J.S."/>
            <person name="Chang W.E."/>
            <person name="Higgs B.W."/>
            <person name="Demirev P."/>
            <person name="Lindquist J."/>
            <person name="Liem A."/>
            <person name="Fochler E."/>
            <person name="Read T.D."/>
            <person name="Tapia R."/>
            <person name="Johnson S."/>
            <person name="Bishop-Lilly K.A."/>
            <person name="Detter C."/>
            <person name="Han C."/>
            <person name="Sozhamannan S."/>
            <person name="Rosenzweig C.N."/>
            <person name="Skowronski E.W."/>
        </authorList>
    </citation>
    <scope>NUCLEOTIDE SEQUENCE [LARGE SCALE GENOMIC DNA]</scope>
    <source>
        <strain evidence="2 3">CC-PW-9</strain>
    </source>
</reference>
<keyword evidence="1" id="KW-0472">Membrane</keyword>
<dbReference type="AlphaFoldDB" id="A0A432ZTF8"/>
<dbReference type="EMBL" id="PIQH01000002">
    <property type="protein sequence ID" value="RUO81121.1"/>
    <property type="molecule type" value="Genomic_DNA"/>
</dbReference>
<comment type="caution">
    <text evidence="2">The sequence shown here is derived from an EMBL/GenBank/DDBJ whole genome shotgun (WGS) entry which is preliminary data.</text>
</comment>
<protein>
    <submittedName>
        <fullName evidence="2">DUF1145 domain-containing protein</fullName>
    </submittedName>
</protein>
<dbReference type="Proteomes" id="UP000287996">
    <property type="component" value="Unassembled WGS sequence"/>
</dbReference>
<keyword evidence="1" id="KW-1133">Transmembrane helix</keyword>
<gene>
    <name evidence="2" type="ORF">CWI84_03145</name>
</gene>
<sequence>MKYVVWTGKAIFTLIWLALFITLFAMQSGQLPASPQAQGLLWLLLAVIVVMHLLLLMVFLGVLKSQVHWRSQDIWHIMAFGVFAWLAILQRPAQAPRSTPPRQ</sequence>
<evidence type="ECO:0000313" key="3">
    <source>
        <dbReference type="Proteomes" id="UP000287996"/>
    </source>
</evidence>
<dbReference type="RefSeq" id="WP_126841117.1">
    <property type="nucleotide sequence ID" value="NZ_PIQH01000002.1"/>
</dbReference>
<proteinExistence type="predicted"/>
<feature type="transmembrane region" description="Helical" evidence="1">
    <location>
        <begin position="74"/>
        <end position="93"/>
    </location>
</feature>
<feature type="transmembrane region" description="Helical" evidence="1">
    <location>
        <begin position="41"/>
        <end position="62"/>
    </location>
</feature>
<name>A0A432ZTF8_9GAMM</name>